<comment type="subcellular location">
    <subcellularLocation>
        <location evidence="1">Cell envelope</location>
    </subcellularLocation>
</comment>
<dbReference type="InterPro" id="IPR058625">
    <property type="entry name" value="MdtA-like_BSH"/>
</dbReference>
<dbReference type="Pfam" id="PF25917">
    <property type="entry name" value="BSH_RND"/>
    <property type="match status" value="1"/>
</dbReference>
<feature type="domain" description="Multidrug resistance protein MdtA-like barrel-sandwich hybrid" evidence="7">
    <location>
        <begin position="62"/>
        <end position="217"/>
    </location>
</feature>
<feature type="region of interest" description="Disordered" evidence="6">
    <location>
        <begin position="371"/>
        <end position="395"/>
    </location>
</feature>
<evidence type="ECO:0000313" key="11">
    <source>
        <dbReference type="Proteomes" id="UP001307608"/>
    </source>
</evidence>
<keyword evidence="3" id="KW-0813">Transport</keyword>
<evidence type="ECO:0000313" key="10">
    <source>
        <dbReference type="EMBL" id="BDX01347.1"/>
    </source>
</evidence>
<dbReference type="SUPFAM" id="SSF111369">
    <property type="entry name" value="HlyD-like secretion proteins"/>
    <property type="match status" value="1"/>
</dbReference>
<evidence type="ECO:0000256" key="6">
    <source>
        <dbReference type="SAM" id="MobiDB-lite"/>
    </source>
</evidence>
<dbReference type="PANTHER" id="PTHR30469">
    <property type="entry name" value="MULTIDRUG RESISTANCE PROTEIN MDTA"/>
    <property type="match status" value="1"/>
</dbReference>
<organism evidence="10 11">
    <name type="scientific">Marinomonas pontica</name>
    <dbReference type="NCBI Taxonomy" id="264739"/>
    <lineage>
        <taxon>Bacteria</taxon>
        <taxon>Pseudomonadati</taxon>
        <taxon>Pseudomonadota</taxon>
        <taxon>Gammaproteobacteria</taxon>
        <taxon>Oceanospirillales</taxon>
        <taxon>Oceanospirillaceae</taxon>
        <taxon>Marinomonas</taxon>
    </lineage>
</organism>
<dbReference type="InterPro" id="IPR058792">
    <property type="entry name" value="Beta-barrel_RND_2"/>
</dbReference>
<dbReference type="Gene3D" id="6.10.140.1990">
    <property type="match status" value="1"/>
</dbReference>
<dbReference type="Gene3D" id="2.40.30.170">
    <property type="match status" value="1"/>
</dbReference>
<feature type="domain" description="CusB-like beta-barrel" evidence="8">
    <location>
        <begin position="227"/>
        <end position="300"/>
    </location>
</feature>
<dbReference type="InterPro" id="IPR030190">
    <property type="entry name" value="MacA_alpha-hairpin_sf"/>
</dbReference>
<dbReference type="InterPro" id="IPR006143">
    <property type="entry name" value="RND_pump_MFP"/>
</dbReference>
<dbReference type="Proteomes" id="UP001307608">
    <property type="component" value="Chromosome"/>
</dbReference>
<reference evidence="10 11" key="1">
    <citation type="submission" date="2023-01" db="EMBL/GenBank/DDBJ databases">
        <title>Complete genome sequence of Marinomonas pontica strain 200518_36.</title>
        <authorList>
            <person name="Ueki S."/>
            <person name="Gajardo G."/>
            <person name="Maruyama F."/>
        </authorList>
    </citation>
    <scope>NUCLEOTIDE SEQUENCE [LARGE SCALE GENOMIC DNA]</scope>
    <source>
        <strain evidence="10 11">200518_36</strain>
    </source>
</reference>
<proteinExistence type="inferred from homology"/>
<dbReference type="InterPro" id="IPR058627">
    <property type="entry name" value="MdtA-like_C"/>
</dbReference>
<gene>
    <name evidence="10" type="primary">macA</name>
    <name evidence="10" type="ORF">MACH16_00950</name>
</gene>
<dbReference type="PANTHER" id="PTHR30469:SF33">
    <property type="entry name" value="SLR1207 PROTEIN"/>
    <property type="match status" value="1"/>
</dbReference>
<dbReference type="Pfam" id="PF25967">
    <property type="entry name" value="RND-MFP_C"/>
    <property type="match status" value="1"/>
</dbReference>
<evidence type="ECO:0000256" key="5">
    <source>
        <dbReference type="SAM" id="Coils"/>
    </source>
</evidence>
<feature type="compositionally biased region" description="Low complexity" evidence="6">
    <location>
        <begin position="375"/>
        <end position="385"/>
    </location>
</feature>
<evidence type="ECO:0000259" key="9">
    <source>
        <dbReference type="Pfam" id="PF25967"/>
    </source>
</evidence>
<feature type="domain" description="Multidrug resistance protein MdtA-like C-terminal permuted SH3" evidence="9">
    <location>
        <begin position="307"/>
        <end position="366"/>
    </location>
</feature>
<accession>A0ABN6WHY5</accession>
<keyword evidence="11" id="KW-1185">Reference proteome</keyword>
<dbReference type="NCBIfam" id="TIGR01730">
    <property type="entry name" value="RND_mfp"/>
    <property type="match status" value="1"/>
</dbReference>
<dbReference type="Gene3D" id="6.20.50.140">
    <property type="match status" value="1"/>
</dbReference>
<comment type="similarity">
    <text evidence="2">Belongs to the membrane fusion protein (MFP) (TC 8.A.1) family.</text>
</comment>
<evidence type="ECO:0000256" key="3">
    <source>
        <dbReference type="ARBA" id="ARBA00022448"/>
    </source>
</evidence>
<keyword evidence="4 5" id="KW-0175">Coiled coil</keyword>
<evidence type="ECO:0000259" key="8">
    <source>
        <dbReference type="Pfam" id="PF25954"/>
    </source>
</evidence>
<feature type="coiled-coil region" evidence="5">
    <location>
        <begin position="110"/>
        <end position="177"/>
    </location>
</feature>
<name>A0ABN6WHY5_9GAMM</name>
<dbReference type="Pfam" id="PF25954">
    <property type="entry name" value="Beta-barrel_RND_2"/>
    <property type="match status" value="1"/>
</dbReference>
<evidence type="ECO:0000256" key="4">
    <source>
        <dbReference type="ARBA" id="ARBA00023054"/>
    </source>
</evidence>
<evidence type="ECO:0000256" key="2">
    <source>
        <dbReference type="ARBA" id="ARBA00009477"/>
    </source>
</evidence>
<sequence length="395" mass="42692">MAIFRFTMKCVLWSIALGSPIFAGWWLYHDSQSASVTWLTDTVKTGSIEITVPATGTLEPSNYVDVGAQVSGQIKTLHVSEGDVVKKGQLLAEIDATVFETEVKRSRASLLSQKAQRDQLVAQLELAESQLERDRRLNARGAVSNDSLKQSETDIVVQSAKLAATEAELQVDEAALEQDLITLSYSQIYAPMDGTITSVEVRVGQTLNASQSAPTLMTISDLSHMTLRANVSEADIQRLSPDMPVRFSTLGNPNDFFYSSLEKVLPTPLVNNDVVLYQVLINVDNQAGHLMDGMSTQVFFIEAQAKDVLIIPLAAISERPRGPVAYIPGQKSASRATTPVKIGLKNRTQVEIISGLSLKDIVIVGRENGTSGEKSISLTGGSSSSRAPMGGRRGL</sequence>
<evidence type="ECO:0000256" key="1">
    <source>
        <dbReference type="ARBA" id="ARBA00004196"/>
    </source>
</evidence>
<dbReference type="Gene3D" id="2.40.50.100">
    <property type="match status" value="1"/>
</dbReference>
<protein>
    <submittedName>
        <fullName evidence="10">Macrolide-specific efflux protein MacA</fullName>
    </submittedName>
</protein>
<dbReference type="EMBL" id="AP027271">
    <property type="protein sequence ID" value="BDX01347.1"/>
    <property type="molecule type" value="Genomic_DNA"/>
</dbReference>
<evidence type="ECO:0000259" key="7">
    <source>
        <dbReference type="Pfam" id="PF25917"/>
    </source>
</evidence>
<dbReference type="RefSeq" id="WP_338264542.1">
    <property type="nucleotide sequence ID" value="NZ_AP027271.1"/>
</dbReference>